<dbReference type="InterPro" id="IPR029058">
    <property type="entry name" value="AB_hydrolase_fold"/>
</dbReference>
<dbReference type="EMBL" id="JAAGKO020000077">
    <property type="protein sequence ID" value="MDI5967206.1"/>
    <property type="molecule type" value="Genomic_DNA"/>
</dbReference>
<dbReference type="Proteomes" id="UP001156398">
    <property type="component" value="Unassembled WGS sequence"/>
</dbReference>
<dbReference type="SUPFAM" id="SSF53474">
    <property type="entry name" value="alpha/beta-Hydrolases"/>
    <property type="match status" value="1"/>
</dbReference>
<evidence type="ECO:0000259" key="1">
    <source>
        <dbReference type="Pfam" id="PF12697"/>
    </source>
</evidence>
<evidence type="ECO:0000313" key="4">
    <source>
        <dbReference type="Proteomes" id="UP001156398"/>
    </source>
</evidence>
<dbReference type="Gene3D" id="3.40.50.1820">
    <property type="entry name" value="alpha/beta hydrolase"/>
    <property type="match status" value="1"/>
</dbReference>
<reference evidence="3 4" key="1">
    <citation type="submission" date="2023-05" db="EMBL/GenBank/DDBJ databases">
        <title>Streptantibioticus silvisoli sp. nov., acidotolerant actinomycetes 1 from pine litter.</title>
        <authorList>
            <person name="Swiecimska M."/>
            <person name="Golinska P."/>
            <person name="Sangal V."/>
            <person name="Wachnowicz B."/>
            <person name="Goodfellow M."/>
        </authorList>
    </citation>
    <scope>NUCLEOTIDE SEQUENCE</scope>
    <source>
        <strain evidence="3">SL13</strain>
        <strain evidence="2 4">SL54</strain>
    </source>
</reference>
<proteinExistence type="predicted"/>
<evidence type="ECO:0000313" key="3">
    <source>
        <dbReference type="EMBL" id="MDI5971186.1"/>
    </source>
</evidence>
<dbReference type="InterPro" id="IPR050266">
    <property type="entry name" value="AB_hydrolase_sf"/>
</dbReference>
<organism evidence="3">
    <name type="scientific">Streptantibioticus silvisoli</name>
    <dbReference type="NCBI Taxonomy" id="2705255"/>
    <lineage>
        <taxon>Bacteria</taxon>
        <taxon>Bacillati</taxon>
        <taxon>Actinomycetota</taxon>
        <taxon>Actinomycetes</taxon>
        <taxon>Kitasatosporales</taxon>
        <taxon>Streptomycetaceae</taxon>
        <taxon>Streptantibioticus</taxon>
    </lineage>
</organism>
<dbReference type="PANTHER" id="PTHR43798:SF33">
    <property type="entry name" value="HYDROLASE, PUTATIVE (AFU_ORTHOLOGUE AFUA_2G14860)-RELATED"/>
    <property type="match status" value="1"/>
</dbReference>
<protein>
    <submittedName>
        <fullName evidence="3">Alpha/beta hydrolase</fullName>
    </submittedName>
</protein>
<dbReference type="RefSeq" id="WP_271318823.1">
    <property type="nucleotide sequence ID" value="NZ_JAAGKO020000077.1"/>
</dbReference>
<dbReference type="Pfam" id="PF12697">
    <property type="entry name" value="Abhydrolase_6"/>
    <property type="match status" value="1"/>
</dbReference>
<keyword evidence="4" id="KW-1185">Reference proteome</keyword>
<feature type="domain" description="AB hydrolase-1" evidence="1">
    <location>
        <begin position="24"/>
        <end position="238"/>
    </location>
</feature>
<name>A0AA90JYF2_9ACTN</name>
<dbReference type="EMBL" id="JABXJJ020000020">
    <property type="protein sequence ID" value="MDI5971186.1"/>
    <property type="molecule type" value="Genomic_DNA"/>
</dbReference>
<dbReference type="AlphaFoldDB" id="A0AA90JYF2"/>
<comment type="caution">
    <text evidence="3">The sequence shown here is derived from an EMBL/GenBank/DDBJ whole genome shotgun (WGS) entry which is preliminary data.</text>
</comment>
<dbReference type="PANTHER" id="PTHR43798">
    <property type="entry name" value="MONOACYLGLYCEROL LIPASE"/>
    <property type="match status" value="1"/>
</dbReference>
<gene>
    <name evidence="2" type="ORF">POF43_031540</name>
    <name evidence="3" type="ORF">POF50_017860</name>
</gene>
<dbReference type="InterPro" id="IPR000073">
    <property type="entry name" value="AB_hydrolase_1"/>
</dbReference>
<dbReference type="GO" id="GO:0016020">
    <property type="term" value="C:membrane"/>
    <property type="evidence" value="ECO:0007669"/>
    <property type="project" value="TreeGrafter"/>
</dbReference>
<sequence>MGSYVMAGGLRTYYEQWGSAGEPVILLHGGGVTADTWQAQGPALAARYRVLAPERRGHGRTPDVAGPVSYAAMADDTAAFAEALDLGPARVVGWSDGAAVGLHLALRRPDLVGRLVVIGAAITRDGDTPAARALIDDPAGHDMLAGWFRPLYAPLSPDGPDHFDTVFAKLLAMWAGGSGLTMADLAAITAPTLVMQGDDDGVRPAHSAEMAAALPDAQLAVVPGTSHALPVEKPDLVNGLLMDFLAERQPPKLLGMSGETITSGW</sequence>
<dbReference type="GO" id="GO:0016787">
    <property type="term" value="F:hydrolase activity"/>
    <property type="evidence" value="ECO:0007669"/>
    <property type="project" value="UniProtKB-KW"/>
</dbReference>
<keyword evidence="3" id="KW-0378">Hydrolase</keyword>
<dbReference type="PRINTS" id="PR00111">
    <property type="entry name" value="ABHYDROLASE"/>
</dbReference>
<accession>A0AA90JYF2</accession>
<evidence type="ECO:0000313" key="2">
    <source>
        <dbReference type="EMBL" id="MDI5967206.1"/>
    </source>
</evidence>